<dbReference type="RefSeq" id="WP_047243459.1">
    <property type="nucleotide sequence ID" value="NZ_CP142381.1"/>
</dbReference>
<feature type="region of interest" description="Disordered" evidence="1">
    <location>
        <begin position="88"/>
        <end position="107"/>
    </location>
</feature>
<organism evidence="2 3">
    <name type="scientific">Chromobacterium subtsugae</name>
    <dbReference type="NCBI Taxonomy" id="251747"/>
    <lineage>
        <taxon>Bacteria</taxon>
        <taxon>Pseudomonadati</taxon>
        <taxon>Pseudomonadota</taxon>
        <taxon>Betaproteobacteria</taxon>
        <taxon>Neisseriales</taxon>
        <taxon>Chromobacteriaceae</taxon>
        <taxon>Chromobacterium</taxon>
    </lineage>
</organism>
<keyword evidence="2" id="KW-0223">Dioxygenase</keyword>
<keyword evidence="2" id="KW-0560">Oxidoreductase</keyword>
<reference evidence="2 3" key="1">
    <citation type="submission" date="2021-05" db="EMBL/GenBank/DDBJ databases">
        <title>Draft Whole Genome Sequencing Of Biosensor Chromobacterium violaceum Strain CV026 Reveals A Regulatory RNA In Chromobacterium violaceum Phenotype Regulatory Network.</title>
        <authorList>
            <person name="Hong K.W."/>
            <person name="Chan K.G."/>
            <person name="Chang C.-Y."/>
        </authorList>
    </citation>
    <scope>NUCLEOTIDE SEQUENCE [LARGE SCALE GENOMIC DNA]</scope>
    <source>
        <strain evidence="2 3">ATCC 31532</strain>
    </source>
</reference>
<dbReference type="Pfam" id="PF10014">
    <property type="entry name" value="2OG-Fe_Oxy_2"/>
    <property type="match status" value="1"/>
</dbReference>
<feature type="compositionally biased region" description="Basic and acidic residues" evidence="1">
    <location>
        <begin position="90"/>
        <end position="100"/>
    </location>
</feature>
<dbReference type="Proteomes" id="UP000711178">
    <property type="component" value="Unassembled WGS sequence"/>
</dbReference>
<comment type="caution">
    <text evidence="2">The sequence shown here is derived from an EMBL/GenBank/DDBJ whole genome shotgun (WGS) entry which is preliminary data.</text>
</comment>
<protein>
    <submittedName>
        <fullName evidence="2">2OG-Fe dioxygenase family protein</fullName>
    </submittedName>
</protein>
<accession>A0ABS7FAF4</accession>
<dbReference type="GO" id="GO:0051213">
    <property type="term" value="F:dioxygenase activity"/>
    <property type="evidence" value="ECO:0007669"/>
    <property type="project" value="UniProtKB-KW"/>
</dbReference>
<name>A0ABS7FAF4_9NEIS</name>
<keyword evidence="3" id="KW-1185">Reference proteome</keyword>
<sequence length="257" mass="29367">MANTPTAPRPQALQDRDAQLEALCRQMACRDFCLLPAALSRDLLLLQDPRALADWEAFQDSWNHLRQDKFMADGGSYRQRLHATLSAEPSARRARAEAHQPHYQSRQYNPLNGGVARHFEPIRNEILLGATMQSVLELGCSIFGKLSPYTRWHIEAHQFRIEARNRERGKPTPEGIHRDGVHFLLMMMVRRRNLVNGATELYDLEHQPLAEFTLSDPLDIALVNDERVLHGVTPVAQLDPSREGSRDVLLLSFRRHS</sequence>
<gene>
    <name evidence="2" type="ORF">KIF53_05480</name>
</gene>
<evidence type="ECO:0000313" key="2">
    <source>
        <dbReference type="EMBL" id="MBW8287078.1"/>
    </source>
</evidence>
<evidence type="ECO:0000256" key="1">
    <source>
        <dbReference type="SAM" id="MobiDB-lite"/>
    </source>
</evidence>
<dbReference type="GeneID" id="89685046"/>
<proteinExistence type="predicted"/>
<dbReference type="InterPro" id="IPR018724">
    <property type="entry name" value="2OG-Fe_dioxygenase"/>
</dbReference>
<dbReference type="Gene3D" id="2.60.120.620">
    <property type="entry name" value="q2cbj1_9rhob like domain"/>
    <property type="match status" value="1"/>
</dbReference>
<dbReference type="EMBL" id="JAHDTB010000003">
    <property type="protein sequence ID" value="MBW8287078.1"/>
    <property type="molecule type" value="Genomic_DNA"/>
</dbReference>
<evidence type="ECO:0000313" key="3">
    <source>
        <dbReference type="Proteomes" id="UP000711178"/>
    </source>
</evidence>